<protein>
    <recommendedName>
        <fullName evidence="4">Transposase</fullName>
    </recommendedName>
</protein>
<dbReference type="RefSeq" id="WP_359696783.1">
    <property type="nucleotide sequence ID" value="NZ_JBEYXT010000079.1"/>
</dbReference>
<organism evidence="2 3">
    <name type="scientific">Streptomyces neyagawaensis</name>
    <dbReference type="NCBI Taxonomy" id="42238"/>
    <lineage>
        <taxon>Bacteria</taxon>
        <taxon>Bacillati</taxon>
        <taxon>Actinomycetota</taxon>
        <taxon>Actinomycetes</taxon>
        <taxon>Kitasatosporales</taxon>
        <taxon>Streptomycetaceae</taxon>
        <taxon>Streptomyces</taxon>
    </lineage>
</organism>
<keyword evidence="3" id="KW-1185">Reference proteome</keyword>
<accession>A0ABV3B1N0</accession>
<comment type="caution">
    <text evidence="2">The sequence shown here is derived from an EMBL/GenBank/DDBJ whole genome shotgun (WGS) entry which is preliminary data.</text>
</comment>
<proteinExistence type="predicted"/>
<feature type="region of interest" description="Disordered" evidence="1">
    <location>
        <begin position="1"/>
        <end position="22"/>
    </location>
</feature>
<evidence type="ECO:0000313" key="2">
    <source>
        <dbReference type="EMBL" id="MEU6803031.1"/>
    </source>
</evidence>
<gene>
    <name evidence="2" type="ORF">ABZ931_18730</name>
</gene>
<evidence type="ECO:0000313" key="3">
    <source>
        <dbReference type="Proteomes" id="UP001551189"/>
    </source>
</evidence>
<evidence type="ECO:0008006" key="4">
    <source>
        <dbReference type="Google" id="ProtNLM"/>
    </source>
</evidence>
<dbReference type="Proteomes" id="UP001551189">
    <property type="component" value="Unassembled WGS sequence"/>
</dbReference>
<reference evidence="2 3" key="1">
    <citation type="submission" date="2024-06" db="EMBL/GenBank/DDBJ databases">
        <title>The Natural Products Discovery Center: Release of the First 8490 Sequenced Strains for Exploring Actinobacteria Biosynthetic Diversity.</title>
        <authorList>
            <person name="Kalkreuter E."/>
            <person name="Kautsar S.A."/>
            <person name="Yang D."/>
            <person name="Bader C.D."/>
            <person name="Teijaro C.N."/>
            <person name="Fluegel L."/>
            <person name="Davis C.M."/>
            <person name="Simpson J.R."/>
            <person name="Lauterbach L."/>
            <person name="Steele A.D."/>
            <person name="Gui C."/>
            <person name="Meng S."/>
            <person name="Li G."/>
            <person name="Viehrig K."/>
            <person name="Ye F."/>
            <person name="Su P."/>
            <person name="Kiefer A.F."/>
            <person name="Nichols A."/>
            <person name="Cepeda A.J."/>
            <person name="Yan W."/>
            <person name="Fan B."/>
            <person name="Jiang Y."/>
            <person name="Adhikari A."/>
            <person name="Zheng C.-J."/>
            <person name="Schuster L."/>
            <person name="Cowan T.M."/>
            <person name="Smanski M.J."/>
            <person name="Chevrette M.G."/>
            <person name="De Carvalho L.P.S."/>
            <person name="Shen B."/>
        </authorList>
    </citation>
    <scope>NUCLEOTIDE SEQUENCE [LARGE SCALE GENOMIC DNA]</scope>
    <source>
        <strain evidence="2 3">NPDC046851</strain>
    </source>
</reference>
<name>A0ABV3B1N0_9ACTN</name>
<evidence type="ECO:0000256" key="1">
    <source>
        <dbReference type="SAM" id="MobiDB-lite"/>
    </source>
</evidence>
<sequence>MQPLRKLAPYDGGQRGGAGDQPQVIRGVYRASSSVAGAVSDPVAPSIRASAVVREHWWSVVIRELQYSPAGRTDKPLLTFKQIAVVVAWTVDVRVKRPVGADYDVPHMASAVRASPRSQAWAWSVS</sequence>
<dbReference type="EMBL" id="JBEYXT010000079">
    <property type="protein sequence ID" value="MEU6803031.1"/>
    <property type="molecule type" value="Genomic_DNA"/>
</dbReference>